<dbReference type="InterPro" id="IPR013750">
    <property type="entry name" value="GHMP_kinase_C_dom"/>
</dbReference>
<dbReference type="GO" id="GO:0005524">
    <property type="term" value="F:ATP binding"/>
    <property type="evidence" value="ECO:0007669"/>
    <property type="project" value="UniProtKB-UniRule"/>
</dbReference>
<proteinExistence type="inferred from homology"/>
<dbReference type="Pfam" id="PF00288">
    <property type="entry name" value="GHMP_kinases_N"/>
    <property type="match status" value="1"/>
</dbReference>
<dbReference type="InterPro" id="IPR036554">
    <property type="entry name" value="GHMP_kinase_C_sf"/>
</dbReference>
<evidence type="ECO:0000256" key="6">
    <source>
        <dbReference type="ARBA" id="ARBA00022777"/>
    </source>
</evidence>
<protein>
    <recommendedName>
        <fullName evidence="3 9">4-diphosphocytidyl-2-C-methyl-D-erythritol kinase</fullName>
        <shortName evidence="9">CMK</shortName>
        <ecNumber evidence="2 9">2.7.1.148</ecNumber>
    </recommendedName>
    <alternativeName>
        <fullName evidence="8 9">4-(cytidine-5'-diphospho)-2-C-methyl-D-erythritol kinase</fullName>
    </alternativeName>
</protein>
<sequence>MVQTLTISARAKINLTLDVLGKRPDGYHEVAMIMQTLELADLVHLRQADSILIETDNPRLPGDESNLAYRAAALLRRECGVDHGVHIRLEKKIPMAAGLAGGSSDAAAVLKGLVQLWKLPLTPEDLSRLGASLGSDVPFCLYGGTALATGRGEVITQLQDLPSRPVVLAKPPVDVATASVYKGYRPEAVVVHPDTQSVLTAISQGNWHKVEQSLVNVLESVTVNEHPQIAIIKAMMLNAGATGSLMSGSGPTVFCLAENDDTAQQIAQRLTQECKAEVIVTRTSQRETK</sequence>
<accession>A0A154BQU3</accession>
<reference evidence="12 13" key="1">
    <citation type="submission" date="2016-02" db="EMBL/GenBank/DDBJ databases">
        <title>Anaerosporomusa subterraneum gen. nov., sp. nov., a spore-forming obligate anaerobe isolated from saprolite.</title>
        <authorList>
            <person name="Choi J.K."/>
            <person name="Shah M."/>
            <person name="Yee N."/>
        </authorList>
    </citation>
    <scope>NUCLEOTIDE SEQUENCE [LARGE SCALE GENOMIC DNA]</scope>
    <source>
        <strain evidence="12 13">RU4</strain>
    </source>
</reference>
<dbReference type="UniPathway" id="UPA00056">
    <property type="reaction ID" value="UER00094"/>
</dbReference>
<feature type="active site" evidence="9">
    <location>
        <position position="136"/>
    </location>
</feature>
<dbReference type="GO" id="GO:0019288">
    <property type="term" value="P:isopentenyl diphosphate biosynthetic process, methylerythritol 4-phosphate pathway"/>
    <property type="evidence" value="ECO:0007669"/>
    <property type="project" value="UniProtKB-UniRule"/>
</dbReference>
<gene>
    <name evidence="9" type="primary">ispE</name>
    <name evidence="12" type="ORF">AXX12_07675</name>
</gene>
<comment type="caution">
    <text evidence="12">The sequence shown here is derived from an EMBL/GenBank/DDBJ whole genome shotgun (WGS) entry which is preliminary data.</text>
</comment>
<comment type="pathway">
    <text evidence="9">Isoprenoid biosynthesis; isopentenyl diphosphate biosynthesis via DXP pathway; isopentenyl diphosphate from 1-deoxy-D-xylulose 5-phosphate: step 3/6.</text>
</comment>
<feature type="domain" description="GHMP kinase N-terminal" evidence="10">
    <location>
        <begin position="66"/>
        <end position="144"/>
    </location>
</feature>
<comment type="similarity">
    <text evidence="1 9">Belongs to the GHMP kinase family. IspE subfamily.</text>
</comment>
<keyword evidence="4 9" id="KW-0808">Transferase</keyword>
<dbReference type="InterPro" id="IPR014721">
    <property type="entry name" value="Ribsml_uS5_D2-typ_fold_subgr"/>
</dbReference>
<organism evidence="12 13">
    <name type="scientific">Anaerosporomusa subterranea</name>
    <dbReference type="NCBI Taxonomy" id="1794912"/>
    <lineage>
        <taxon>Bacteria</taxon>
        <taxon>Bacillati</taxon>
        <taxon>Bacillota</taxon>
        <taxon>Negativicutes</taxon>
        <taxon>Acetonemataceae</taxon>
        <taxon>Anaerosporomusa</taxon>
    </lineage>
</organism>
<dbReference type="NCBIfam" id="TIGR00154">
    <property type="entry name" value="ispE"/>
    <property type="match status" value="1"/>
</dbReference>
<evidence type="ECO:0000313" key="13">
    <source>
        <dbReference type="Proteomes" id="UP000076268"/>
    </source>
</evidence>
<evidence type="ECO:0000256" key="4">
    <source>
        <dbReference type="ARBA" id="ARBA00022679"/>
    </source>
</evidence>
<evidence type="ECO:0000259" key="10">
    <source>
        <dbReference type="Pfam" id="PF00288"/>
    </source>
</evidence>
<evidence type="ECO:0000256" key="7">
    <source>
        <dbReference type="ARBA" id="ARBA00022840"/>
    </source>
</evidence>
<keyword evidence="7 9" id="KW-0067">ATP-binding</keyword>
<dbReference type="HAMAP" id="MF_00061">
    <property type="entry name" value="IspE"/>
    <property type="match status" value="1"/>
</dbReference>
<dbReference type="OrthoDB" id="9809438at2"/>
<dbReference type="Proteomes" id="UP000076268">
    <property type="component" value="Unassembled WGS sequence"/>
</dbReference>
<keyword evidence="6 9" id="KW-0418">Kinase</keyword>
<dbReference type="NCBIfam" id="NF011202">
    <property type="entry name" value="PRK14608.1"/>
    <property type="match status" value="1"/>
</dbReference>
<dbReference type="STRING" id="1794912.AXX12_07675"/>
<feature type="binding site" evidence="9">
    <location>
        <begin position="94"/>
        <end position="104"/>
    </location>
    <ligand>
        <name>ATP</name>
        <dbReference type="ChEBI" id="CHEBI:30616"/>
    </ligand>
</feature>
<dbReference type="RefSeq" id="WP_066241536.1">
    <property type="nucleotide sequence ID" value="NZ_LSGP01000017.1"/>
</dbReference>
<evidence type="ECO:0000256" key="8">
    <source>
        <dbReference type="ARBA" id="ARBA00032554"/>
    </source>
</evidence>
<dbReference type="EMBL" id="LSGP01000017">
    <property type="protein sequence ID" value="KYZ76306.1"/>
    <property type="molecule type" value="Genomic_DNA"/>
</dbReference>
<dbReference type="InterPro" id="IPR006204">
    <property type="entry name" value="GHMP_kinase_N_dom"/>
</dbReference>
<dbReference type="Pfam" id="PF08544">
    <property type="entry name" value="GHMP_kinases_C"/>
    <property type="match status" value="1"/>
</dbReference>
<dbReference type="Gene3D" id="3.30.70.890">
    <property type="entry name" value="GHMP kinase, C-terminal domain"/>
    <property type="match status" value="1"/>
</dbReference>
<keyword evidence="13" id="KW-1185">Reference proteome</keyword>
<keyword evidence="9" id="KW-0414">Isoprene biosynthesis</keyword>
<evidence type="ECO:0000256" key="1">
    <source>
        <dbReference type="ARBA" id="ARBA00009684"/>
    </source>
</evidence>
<feature type="domain" description="GHMP kinase C-terminal" evidence="11">
    <location>
        <begin position="201"/>
        <end position="275"/>
    </location>
</feature>
<evidence type="ECO:0000256" key="3">
    <source>
        <dbReference type="ARBA" id="ARBA00017473"/>
    </source>
</evidence>
<dbReference type="SUPFAM" id="SSF55060">
    <property type="entry name" value="GHMP Kinase, C-terminal domain"/>
    <property type="match status" value="1"/>
</dbReference>
<evidence type="ECO:0000259" key="11">
    <source>
        <dbReference type="Pfam" id="PF08544"/>
    </source>
</evidence>
<feature type="active site" evidence="9">
    <location>
        <position position="12"/>
    </location>
</feature>
<dbReference type="SUPFAM" id="SSF54211">
    <property type="entry name" value="Ribosomal protein S5 domain 2-like"/>
    <property type="match status" value="1"/>
</dbReference>
<dbReference type="InterPro" id="IPR020568">
    <property type="entry name" value="Ribosomal_Su5_D2-typ_SF"/>
</dbReference>
<dbReference type="PANTHER" id="PTHR43527">
    <property type="entry name" value="4-DIPHOSPHOCYTIDYL-2-C-METHYL-D-ERYTHRITOL KINASE, CHLOROPLASTIC"/>
    <property type="match status" value="1"/>
</dbReference>
<dbReference type="EC" id="2.7.1.148" evidence="2 9"/>
<dbReference type="AlphaFoldDB" id="A0A154BQU3"/>
<dbReference type="PANTHER" id="PTHR43527:SF2">
    <property type="entry name" value="4-DIPHOSPHOCYTIDYL-2-C-METHYL-D-ERYTHRITOL KINASE, CHLOROPLASTIC"/>
    <property type="match status" value="1"/>
</dbReference>
<comment type="catalytic activity">
    <reaction evidence="9">
        <text>4-CDP-2-C-methyl-D-erythritol + ATP = 4-CDP-2-C-methyl-D-erythritol 2-phosphate + ADP + H(+)</text>
        <dbReference type="Rhea" id="RHEA:18437"/>
        <dbReference type="ChEBI" id="CHEBI:15378"/>
        <dbReference type="ChEBI" id="CHEBI:30616"/>
        <dbReference type="ChEBI" id="CHEBI:57823"/>
        <dbReference type="ChEBI" id="CHEBI:57919"/>
        <dbReference type="ChEBI" id="CHEBI:456216"/>
        <dbReference type="EC" id="2.7.1.148"/>
    </reaction>
</comment>
<evidence type="ECO:0000256" key="5">
    <source>
        <dbReference type="ARBA" id="ARBA00022741"/>
    </source>
</evidence>
<evidence type="ECO:0000256" key="2">
    <source>
        <dbReference type="ARBA" id="ARBA00012052"/>
    </source>
</evidence>
<dbReference type="Gene3D" id="3.30.230.10">
    <property type="match status" value="1"/>
</dbReference>
<comment type="function">
    <text evidence="9">Catalyzes the phosphorylation of the position 2 hydroxy group of 4-diphosphocytidyl-2C-methyl-D-erythritol.</text>
</comment>
<evidence type="ECO:0000313" key="12">
    <source>
        <dbReference type="EMBL" id="KYZ76306.1"/>
    </source>
</evidence>
<name>A0A154BQU3_ANASB</name>
<dbReference type="GO" id="GO:0016114">
    <property type="term" value="P:terpenoid biosynthetic process"/>
    <property type="evidence" value="ECO:0007669"/>
    <property type="project" value="UniProtKB-UniRule"/>
</dbReference>
<keyword evidence="5 9" id="KW-0547">Nucleotide-binding</keyword>
<dbReference type="GO" id="GO:0050515">
    <property type="term" value="F:4-(cytidine 5'-diphospho)-2-C-methyl-D-erythritol kinase activity"/>
    <property type="evidence" value="ECO:0007669"/>
    <property type="project" value="UniProtKB-UniRule"/>
</dbReference>
<dbReference type="InterPro" id="IPR004424">
    <property type="entry name" value="IspE"/>
</dbReference>
<evidence type="ECO:0000256" key="9">
    <source>
        <dbReference type="HAMAP-Rule" id="MF_00061"/>
    </source>
</evidence>
<dbReference type="PIRSF" id="PIRSF010376">
    <property type="entry name" value="IspE"/>
    <property type="match status" value="1"/>
</dbReference>